<accession>D3FS60</accession>
<dbReference type="STRING" id="398511.BpOF4_18270"/>
<reference evidence="2 3" key="1">
    <citation type="journal article" date="2011" name="Environ. Microbiol.">
        <title>Genome of alkaliphilic Bacillus pseudofirmus OF4 reveals adaptations that support the ability to grow in an external pH range from 7.5 to 11.4.</title>
        <authorList>
            <person name="Janto B."/>
            <person name="Ahmed A."/>
            <person name="Ito M."/>
            <person name="Liu J."/>
            <person name="Hicks D.B."/>
            <person name="Pagni S."/>
            <person name="Fackelmayer O.J."/>
            <person name="Smith T.A."/>
            <person name="Earl J."/>
            <person name="Elbourne L.D."/>
            <person name="Hassan K."/>
            <person name="Paulsen I.T."/>
            <person name="Kolsto A.B."/>
            <person name="Tourasse N.J."/>
            <person name="Ehrlich G.D."/>
            <person name="Boissy R."/>
            <person name="Ivey D.M."/>
            <person name="Li G."/>
            <person name="Xue Y."/>
            <person name="Ma Y."/>
            <person name="Hu F.Z."/>
            <person name="Krulwich T.A."/>
        </authorList>
    </citation>
    <scope>NUCLEOTIDE SEQUENCE [LARGE SCALE GENOMIC DNA]</scope>
    <source>
        <strain evidence="3">ATCC BAA-2126 / JCM 17055 / OF4</strain>
    </source>
</reference>
<dbReference type="KEGG" id="bpf:BpOF4_18270"/>
<protein>
    <submittedName>
        <fullName evidence="2">Uncharacterized protein</fullName>
    </submittedName>
</protein>
<keyword evidence="1" id="KW-1133">Transmembrane helix</keyword>
<dbReference type="EMBL" id="CP001878">
    <property type="protein sequence ID" value="ADC51695.1"/>
    <property type="molecule type" value="Genomic_DNA"/>
</dbReference>
<dbReference type="NCBIfam" id="TIGR01167">
    <property type="entry name" value="LPXTG_anchor"/>
    <property type="match status" value="1"/>
</dbReference>
<dbReference type="AlphaFoldDB" id="D3FS60"/>
<evidence type="ECO:0000313" key="2">
    <source>
        <dbReference type="EMBL" id="ADC51695.1"/>
    </source>
</evidence>
<keyword evidence="3" id="KW-1185">Reference proteome</keyword>
<evidence type="ECO:0000256" key="1">
    <source>
        <dbReference type="SAM" id="Phobius"/>
    </source>
</evidence>
<sequence>MVNFLFGIPIILIGAFLLSLTVNSFGTFGNIFMNLAGIAILCSGALIIRGRKEKHTL</sequence>
<evidence type="ECO:0000313" key="3">
    <source>
        <dbReference type="Proteomes" id="UP000001544"/>
    </source>
</evidence>
<feature type="transmembrane region" description="Helical" evidence="1">
    <location>
        <begin position="31"/>
        <end position="48"/>
    </location>
</feature>
<name>D3FS60_ALKPO</name>
<proteinExistence type="predicted"/>
<organism evidence="2 3">
    <name type="scientific">Alkalihalophilus pseudofirmus (strain ATCC BAA-2126 / JCM 17055 / OF4)</name>
    <name type="common">Bacillus pseudofirmus</name>
    <dbReference type="NCBI Taxonomy" id="398511"/>
    <lineage>
        <taxon>Bacteria</taxon>
        <taxon>Bacillati</taxon>
        <taxon>Bacillota</taxon>
        <taxon>Bacilli</taxon>
        <taxon>Bacillales</taxon>
        <taxon>Bacillaceae</taxon>
        <taxon>Alkalihalophilus</taxon>
    </lineage>
</organism>
<keyword evidence="1" id="KW-0812">Transmembrane</keyword>
<gene>
    <name evidence="2" type="ordered locus">BpOF4_18270</name>
</gene>
<keyword evidence="1" id="KW-0472">Membrane</keyword>
<dbReference type="HOGENOM" id="CLU_208904_0_0_9"/>
<feature type="transmembrane region" description="Helical" evidence="1">
    <location>
        <begin position="5"/>
        <end position="25"/>
    </location>
</feature>
<dbReference type="Proteomes" id="UP000001544">
    <property type="component" value="Chromosome"/>
</dbReference>